<keyword evidence="3" id="KW-1185">Reference proteome</keyword>
<gene>
    <name evidence="2" type="ORF">DM826_00875</name>
</gene>
<accession>A0A3A6PSV3</accession>
<dbReference type="OrthoDB" id="376196at2157"/>
<evidence type="ECO:0000313" key="3">
    <source>
        <dbReference type="Proteomes" id="UP000276588"/>
    </source>
</evidence>
<dbReference type="RefSeq" id="WP_120100316.1">
    <property type="nucleotide sequence ID" value="NZ_QKNY01000002.1"/>
</dbReference>
<comment type="caution">
    <text evidence="2">The sequence shown here is derived from an EMBL/GenBank/DDBJ whole genome shotgun (WGS) entry which is preliminary data.</text>
</comment>
<evidence type="ECO:0000313" key="2">
    <source>
        <dbReference type="EMBL" id="RJX45015.1"/>
    </source>
</evidence>
<keyword evidence="1" id="KW-0175">Coiled coil</keyword>
<reference evidence="2 3" key="1">
    <citation type="submission" date="2018-06" db="EMBL/GenBank/DDBJ databases">
        <title>Halonotius sp. F13-13 a new haloarchaeeon isolated from a solar saltern from Isla Cristina, Huelva, Spain.</title>
        <authorList>
            <person name="Duran-Viseras A."/>
            <person name="Sanchez-Porro C."/>
            <person name="Ventosa A."/>
        </authorList>
    </citation>
    <scope>NUCLEOTIDE SEQUENCE [LARGE SCALE GENOMIC DNA]</scope>
    <source>
        <strain evidence="2 3">F13-13</strain>
    </source>
</reference>
<dbReference type="Proteomes" id="UP000276588">
    <property type="component" value="Unassembled WGS sequence"/>
</dbReference>
<dbReference type="EMBL" id="QKNY01000002">
    <property type="protein sequence ID" value="RJX45015.1"/>
    <property type="molecule type" value="Genomic_DNA"/>
</dbReference>
<name>A0A3A6PSV3_9EURY</name>
<organism evidence="2 3">
    <name type="scientific">Halonotius aquaticus</name>
    <dbReference type="NCBI Taxonomy" id="2216978"/>
    <lineage>
        <taxon>Archaea</taxon>
        <taxon>Methanobacteriati</taxon>
        <taxon>Methanobacteriota</taxon>
        <taxon>Stenosarchaea group</taxon>
        <taxon>Halobacteria</taxon>
        <taxon>Halobacteriales</taxon>
        <taxon>Haloferacaceae</taxon>
        <taxon>Halonotius</taxon>
    </lineage>
</organism>
<sequence>MGKTDSINDRRVDVYLGSVAEKREWADAADEADMSLSNFVQACVKYALAQGGPDFLETGGAAGDLQELRDELHSKQNTIEEKEVMIEKLKTELKKYRTQPFLDEDFEGQRQFDTDLIAVLKDSGTIRSEELLRQLDVDSQNVDLIQGVKGQLEQLEQYGLVEETVHGWKWVG</sequence>
<feature type="coiled-coil region" evidence="1">
    <location>
        <begin position="65"/>
        <end position="99"/>
    </location>
</feature>
<evidence type="ECO:0000256" key="1">
    <source>
        <dbReference type="SAM" id="Coils"/>
    </source>
</evidence>
<protein>
    <submittedName>
        <fullName evidence="2">Uncharacterized protein</fullName>
    </submittedName>
</protein>
<proteinExistence type="predicted"/>
<dbReference type="AlphaFoldDB" id="A0A3A6PSV3"/>